<sequence>MRKKGFVYISILALFLLVLSGCGGASSSKAELVQGKINVVTSFYPLYDFTRNIGGEYVNAINLVPAGVEPHDWSPKSKDMKNMTSAQVFVYQGAGFEGWVQDFLGSVSADAALKVVEASKGAELIKTSDNKDEFDPHVWLSPLNAVKMANNIKDALIQADPAHKVAYEQNFKSYAAKLADLDSRYKTELSKTSKKEIAVSHQAFAYLCRDYGLTQMAIMGLSPDSEPTAQDLKNMNEFIKEHQVKYIFFEELVSDKLAKTLAKDAKVDTMVLNPLEGLTEEQIGAGEDYISIMDENLNNLVKALQ</sequence>
<evidence type="ECO:0000313" key="6">
    <source>
        <dbReference type="Proteomes" id="UP000650466"/>
    </source>
</evidence>
<dbReference type="PRINTS" id="PR00690">
    <property type="entry name" value="ADHESNFAMILY"/>
</dbReference>
<dbReference type="PANTHER" id="PTHR42953">
    <property type="entry name" value="HIGH-AFFINITY ZINC UPTAKE SYSTEM PROTEIN ZNUA-RELATED"/>
    <property type="match status" value="1"/>
</dbReference>
<dbReference type="InterPro" id="IPR006127">
    <property type="entry name" value="ZnuA-like"/>
</dbReference>
<dbReference type="PANTHER" id="PTHR42953:SF3">
    <property type="entry name" value="HIGH-AFFINITY ZINC UPTAKE SYSTEM PROTEIN ZNUA"/>
    <property type="match status" value="1"/>
</dbReference>
<dbReference type="Proteomes" id="UP000650466">
    <property type="component" value="Unassembled WGS sequence"/>
</dbReference>
<evidence type="ECO:0000313" key="5">
    <source>
        <dbReference type="EMBL" id="MBD0380752.1"/>
    </source>
</evidence>
<dbReference type="PROSITE" id="PS51257">
    <property type="entry name" value="PROKAR_LIPOPROTEIN"/>
    <property type="match status" value="1"/>
</dbReference>
<reference evidence="5" key="1">
    <citation type="submission" date="2020-09" db="EMBL/GenBank/DDBJ databases">
        <title>Draft Genome Sequence of Paenibacillus sp. WST5.</title>
        <authorList>
            <person name="Bao Z."/>
        </authorList>
    </citation>
    <scope>NUCLEOTIDE SEQUENCE</scope>
    <source>
        <strain evidence="5">WST5</strain>
    </source>
</reference>
<accession>A0A926KNU8</accession>
<protein>
    <submittedName>
        <fullName evidence="5">Zinc ABC transporter substrate-binding protein</fullName>
    </submittedName>
</protein>
<organism evidence="5 6">
    <name type="scientific">Paenibacillus sedimenti</name>
    <dbReference type="NCBI Taxonomy" id="2770274"/>
    <lineage>
        <taxon>Bacteria</taxon>
        <taxon>Bacillati</taxon>
        <taxon>Bacillota</taxon>
        <taxon>Bacilli</taxon>
        <taxon>Bacillales</taxon>
        <taxon>Paenibacillaceae</taxon>
        <taxon>Paenibacillus</taxon>
    </lineage>
</organism>
<comment type="similarity">
    <text evidence="1 4">Belongs to the bacterial solute-binding protein 9 family.</text>
</comment>
<dbReference type="GO" id="GO:0030001">
    <property type="term" value="P:metal ion transport"/>
    <property type="evidence" value="ECO:0007669"/>
    <property type="project" value="InterPro"/>
</dbReference>
<comment type="caution">
    <text evidence="5">The sequence shown here is derived from an EMBL/GenBank/DDBJ whole genome shotgun (WGS) entry which is preliminary data.</text>
</comment>
<dbReference type="SUPFAM" id="SSF53807">
    <property type="entry name" value="Helical backbone' metal receptor"/>
    <property type="match status" value="1"/>
</dbReference>
<dbReference type="InterPro" id="IPR050492">
    <property type="entry name" value="Bact_metal-bind_prot9"/>
</dbReference>
<dbReference type="Pfam" id="PF01297">
    <property type="entry name" value="ZnuA"/>
    <property type="match status" value="1"/>
</dbReference>
<evidence type="ECO:0000256" key="3">
    <source>
        <dbReference type="ARBA" id="ARBA00022729"/>
    </source>
</evidence>
<evidence type="ECO:0000256" key="1">
    <source>
        <dbReference type="ARBA" id="ARBA00011028"/>
    </source>
</evidence>
<dbReference type="CDD" id="cd01017">
    <property type="entry name" value="AdcA"/>
    <property type="match status" value="1"/>
</dbReference>
<dbReference type="EMBL" id="JACVVD010000003">
    <property type="protein sequence ID" value="MBD0380752.1"/>
    <property type="molecule type" value="Genomic_DNA"/>
</dbReference>
<dbReference type="AlphaFoldDB" id="A0A926KNU8"/>
<gene>
    <name evidence="5" type="ORF">ICC18_11545</name>
</gene>
<dbReference type="PRINTS" id="PR00691">
    <property type="entry name" value="ADHESINB"/>
</dbReference>
<dbReference type="GO" id="GO:0007155">
    <property type="term" value="P:cell adhesion"/>
    <property type="evidence" value="ECO:0007669"/>
    <property type="project" value="InterPro"/>
</dbReference>
<keyword evidence="3" id="KW-0732">Signal</keyword>
<proteinExistence type="inferred from homology"/>
<dbReference type="GO" id="GO:0046872">
    <property type="term" value="F:metal ion binding"/>
    <property type="evidence" value="ECO:0007669"/>
    <property type="project" value="InterPro"/>
</dbReference>
<keyword evidence="2 4" id="KW-0813">Transport</keyword>
<evidence type="ECO:0000256" key="4">
    <source>
        <dbReference type="RuleBase" id="RU003512"/>
    </source>
</evidence>
<dbReference type="InterPro" id="IPR006129">
    <property type="entry name" value="AdhesinB"/>
</dbReference>
<dbReference type="Gene3D" id="3.40.50.1980">
    <property type="entry name" value="Nitrogenase molybdenum iron protein domain"/>
    <property type="match status" value="2"/>
</dbReference>
<dbReference type="RefSeq" id="WP_188174523.1">
    <property type="nucleotide sequence ID" value="NZ_JACVVD010000003.1"/>
</dbReference>
<dbReference type="InterPro" id="IPR006128">
    <property type="entry name" value="Lipoprotein_PsaA-like"/>
</dbReference>
<evidence type="ECO:0000256" key="2">
    <source>
        <dbReference type="ARBA" id="ARBA00022448"/>
    </source>
</evidence>
<name>A0A926KNU8_9BACL</name>
<keyword evidence="6" id="KW-1185">Reference proteome</keyword>